<organism evidence="4 5">
    <name type="scientific">Chondromyces apiculatus DSM 436</name>
    <dbReference type="NCBI Taxonomy" id="1192034"/>
    <lineage>
        <taxon>Bacteria</taxon>
        <taxon>Pseudomonadati</taxon>
        <taxon>Myxococcota</taxon>
        <taxon>Polyangia</taxon>
        <taxon>Polyangiales</taxon>
        <taxon>Polyangiaceae</taxon>
        <taxon>Chondromyces</taxon>
    </lineage>
</organism>
<evidence type="ECO:0000313" key="5">
    <source>
        <dbReference type="Proteomes" id="UP000019678"/>
    </source>
</evidence>
<dbReference type="OrthoDB" id="5512105at2"/>
<evidence type="ECO:0000259" key="3">
    <source>
        <dbReference type="Pfam" id="PF26571"/>
    </source>
</evidence>
<dbReference type="Pfam" id="PF01471">
    <property type="entry name" value="PG_binding_1"/>
    <property type="match status" value="1"/>
</dbReference>
<dbReference type="RefSeq" id="WP_052373924.1">
    <property type="nucleotide sequence ID" value="NZ_ASRX01000002.1"/>
</dbReference>
<proteinExistence type="predicted"/>
<evidence type="ECO:0000259" key="2">
    <source>
        <dbReference type="Pfam" id="PF01471"/>
    </source>
</evidence>
<dbReference type="STRING" id="1192034.CAP_2659"/>
<evidence type="ECO:0000256" key="1">
    <source>
        <dbReference type="SAM" id="MobiDB-lite"/>
    </source>
</evidence>
<dbReference type="InterPro" id="IPR036366">
    <property type="entry name" value="PGBDSf"/>
</dbReference>
<feature type="domain" description="Peptidoglycan binding-like" evidence="2">
    <location>
        <begin position="176"/>
        <end position="231"/>
    </location>
</feature>
<gene>
    <name evidence="4" type="ORF">CAP_2659</name>
</gene>
<dbReference type="Proteomes" id="UP000019678">
    <property type="component" value="Unassembled WGS sequence"/>
</dbReference>
<feature type="region of interest" description="Disordered" evidence="1">
    <location>
        <begin position="129"/>
        <end position="180"/>
    </location>
</feature>
<dbReference type="Gene3D" id="1.10.101.10">
    <property type="entry name" value="PGBD-like superfamily/PGBD"/>
    <property type="match status" value="1"/>
</dbReference>
<dbReference type="SUPFAM" id="SSF47090">
    <property type="entry name" value="PGBD-like"/>
    <property type="match status" value="1"/>
</dbReference>
<name>A0A017THN8_9BACT</name>
<dbReference type="AlphaFoldDB" id="A0A017THN8"/>
<dbReference type="InterPro" id="IPR036365">
    <property type="entry name" value="PGBD-like_sf"/>
</dbReference>
<dbReference type="InterPro" id="IPR058593">
    <property type="entry name" value="ARB_07466-like_C"/>
</dbReference>
<reference evidence="4 5" key="1">
    <citation type="submission" date="2013-05" db="EMBL/GenBank/DDBJ databases">
        <title>Genome assembly of Chondromyces apiculatus DSM 436.</title>
        <authorList>
            <person name="Sharma G."/>
            <person name="Khatri I."/>
            <person name="Kaur C."/>
            <person name="Mayilraj S."/>
            <person name="Subramanian S."/>
        </authorList>
    </citation>
    <scope>NUCLEOTIDE SEQUENCE [LARGE SCALE GENOMIC DNA]</scope>
    <source>
        <strain evidence="4 5">DSM 436</strain>
    </source>
</reference>
<comment type="caution">
    <text evidence="4">The sequence shown here is derived from an EMBL/GenBank/DDBJ whole genome shotgun (WGS) entry which is preliminary data.</text>
</comment>
<feature type="domain" description="ARB-07466-like C-terminal" evidence="3">
    <location>
        <begin position="30"/>
        <end position="104"/>
    </location>
</feature>
<dbReference type="InterPro" id="IPR002477">
    <property type="entry name" value="Peptidoglycan-bd-like"/>
</dbReference>
<keyword evidence="5" id="KW-1185">Reference proteome</keyword>
<accession>A0A017THN8</accession>
<dbReference type="Pfam" id="PF26571">
    <property type="entry name" value="VldE"/>
    <property type="match status" value="1"/>
</dbReference>
<dbReference type="eggNOG" id="COG3409">
    <property type="taxonomic scope" value="Bacteria"/>
</dbReference>
<dbReference type="EMBL" id="ASRX01000002">
    <property type="protein sequence ID" value="EYF08798.1"/>
    <property type="molecule type" value="Genomic_DNA"/>
</dbReference>
<evidence type="ECO:0000313" key="4">
    <source>
        <dbReference type="EMBL" id="EYF08798.1"/>
    </source>
</evidence>
<sequence length="233" mass="25170">MSNPAPACRQAILDANKRWPSRKKASDGIMGDARHQARKSDHNLGNAVDITHDPSSGCDGNVISALAIKDSRVTYVIWNHKIYSRARAAEGWRRYTGSNPHTKHCHISISTKSRNDTRAWAWVSAHGAPATPVVTPPPPAEASGGGDTPPTSGAPRPKPSPQSVPYPNVALRQGTRGPNVKRVQTRLDALGWDLPADGIFGPITDRNVKSFQRRKGLLDDGVVGPRTWSALFA</sequence>
<protein>
    <submittedName>
        <fullName evidence="4">Uncharacterized protein</fullName>
    </submittedName>
</protein>